<feature type="signal peptide" evidence="2">
    <location>
        <begin position="1"/>
        <end position="22"/>
    </location>
</feature>
<feature type="non-terminal residue" evidence="3">
    <location>
        <position position="99"/>
    </location>
</feature>
<feature type="region of interest" description="Disordered" evidence="1">
    <location>
        <begin position="61"/>
        <end position="99"/>
    </location>
</feature>
<dbReference type="InterPro" id="IPR008160">
    <property type="entry name" value="Collagen"/>
</dbReference>
<evidence type="ECO:0000256" key="2">
    <source>
        <dbReference type="SAM" id="SignalP"/>
    </source>
</evidence>
<reference evidence="3" key="1">
    <citation type="submission" date="2021-12" db="EMBL/GenBank/DDBJ databases">
        <authorList>
            <person name="King R."/>
        </authorList>
    </citation>
    <scope>NUCLEOTIDE SEQUENCE</scope>
</reference>
<dbReference type="Pfam" id="PF01391">
    <property type="entry name" value="Collagen"/>
    <property type="match status" value="1"/>
</dbReference>
<sequence>MKYTILVTCAAVCLSNAIVCVAEQSSFSESQRNEIRDICATLPKGSPGLDGLPGFPGTFGLLGPIGPPGEPGLPGYNGEPGHPGIPGEKGAKGDLGIAV</sequence>
<feature type="chain" id="PRO_5040118820" evidence="2">
    <location>
        <begin position="23"/>
        <end position="99"/>
    </location>
</feature>
<dbReference type="AlphaFoldDB" id="A0A9P0FDF2"/>
<dbReference type="EMBL" id="OV121141">
    <property type="protein sequence ID" value="CAH0548580.1"/>
    <property type="molecule type" value="Genomic_DNA"/>
</dbReference>
<proteinExistence type="predicted"/>
<protein>
    <submittedName>
        <fullName evidence="3">Uncharacterized protein</fullName>
    </submittedName>
</protein>
<evidence type="ECO:0000313" key="3">
    <source>
        <dbReference type="EMBL" id="CAH0548580.1"/>
    </source>
</evidence>
<evidence type="ECO:0000256" key="1">
    <source>
        <dbReference type="SAM" id="MobiDB-lite"/>
    </source>
</evidence>
<keyword evidence="4" id="KW-1185">Reference proteome</keyword>
<gene>
    <name evidence="3" type="ORF">MELIAE_LOCUS2036</name>
</gene>
<organism evidence="3 4">
    <name type="scientific">Brassicogethes aeneus</name>
    <name type="common">Rape pollen beetle</name>
    <name type="synonym">Meligethes aeneus</name>
    <dbReference type="NCBI Taxonomy" id="1431903"/>
    <lineage>
        <taxon>Eukaryota</taxon>
        <taxon>Metazoa</taxon>
        <taxon>Ecdysozoa</taxon>
        <taxon>Arthropoda</taxon>
        <taxon>Hexapoda</taxon>
        <taxon>Insecta</taxon>
        <taxon>Pterygota</taxon>
        <taxon>Neoptera</taxon>
        <taxon>Endopterygota</taxon>
        <taxon>Coleoptera</taxon>
        <taxon>Polyphaga</taxon>
        <taxon>Cucujiformia</taxon>
        <taxon>Nitidulidae</taxon>
        <taxon>Meligethinae</taxon>
        <taxon>Brassicogethes</taxon>
    </lineage>
</organism>
<keyword evidence="2" id="KW-0732">Signal</keyword>
<name>A0A9P0FDF2_BRAAE</name>
<accession>A0A9P0FDF2</accession>
<evidence type="ECO:0000313" key="4">
    <source>
        <dbReference type="Proteomes" id="UP001154078"/>
    </source>
</evidence>
<dbReference type="Proteomes" id="UP001154078">
    <property type="component" value="Chromosome 10"/>
</dbReference>